<accession>A0A1G5YH33</accession>
<dbReference type="Gene3D" id="3.40.630.30">
    <property type="match status" value="1"/>
</dbReference>
<dbReference type="STRING" id="1165689.SAMN02927914_03334"/>
<name>A0A1G5YH33_9HYPH</name>
<dbReference type="InterPro" id="IPR016181">
    <property type="entry name" value="Acyl_CoA_acyltransferase"/>
</dbReference>
<dbReference type="SUPFAM" id="SSF55729">
    <property type="entry name" value="Acyl-CoA N-acyltransferases (Nat)"/>
    <property type="match status" value="1"/>
</dbReference>
<evidence type="ECO:0008006" key="3">
    <source>
        <dbReference type="Google" id="ProtNLM"/>
    </source>
</evidence>
<protein>
    <recommendedName>
        <fullName evidence="3">Acetyltransferase (GNAT) family protein</fullName>
    </recommendedName>
</protein>
<sequence length="44" mass="5001">MWHSFATFRERGAECVDLKTNTVENAAAVRLYERLGMSPVAWEG</sequence>
<dbReference type="Proteomes" id="UP000198588">
    <property type="component" value="Unassembled WGS sequence"/>
</dbReference>
<organism evidence="1 2">
    <name type="scientific">Mesorhizobium qingshengii</name>
    <dbReference type="NCBI Taxonomy" id="1165689"/>
    <lineage>
        <taxon>Bacteria</taxon>
        <taxon>Pseudomonadati</taxon>
        <taxon>Pseudomonadota</taxon>
        <taxon>Alphaproteobacteria</taxon>
        <taxon>Hyphomicrobiales</taxon>
        <taxon>Phyllobacteriaceae</taxon>
        <taxon>Mesorhizobium</taxon>
    </lineage>
</organism>
<evidence type="ECO:0000313" key="1">
    <source>
        <dbReference type="EMBL" id="SDA81941.1"/>
    </source>
</evidence>
<gene>
    <name evidence="1" type="ORF">SAMN02927914_03334</name>
</gene>
<proteinExistence type="predicted"/>
<dbReference type="EMBL" id="FMXM01000009">
    <property type="protein sequence ID" value="SDA81941.1"/>
    <property type="molecule type" value="Genomic_DNA"/>
</dbReference>
<evidence type="ECO:0000313" key="2">
    <source>
        <dbReference type="Proteomes" id="UP000198588"/>
    </source>
</evidence>
<reference evidence="1 2" key="1">
    <citation type="submission" date="2016-10" db="EMBL/GenBank/DDBJ databases">
        <authorList>
            <person name="de Groot N.N."/>
        </authorList>
    </citation>
    <scope>NUCLEOTIDE SEQUENCE [LARGE SCALE GENOMIC DNA]</scope>
    <source>
        <strain evidence="1 2">CGMCC 1.12097</strain>
    </source>
</reference>
<dbReference type="AlphaFoldDB" id="A0A1G5YH33"/>